<gene>
    <name evidence="1" type="ORF">OJF2_62990</name>
</gene>
<dbReference type="InterPro" id="IPR036278">
    <property type="entry name" value="Sialidase_sf"/>
</dbReference>
<reference evidence="1 2" key="1">
    <citation type="submission" date="2019-08" db="EMBL/GenBank/DDBJ databases">
        <title>Deep-cultivation of Planctomycetes and their phenomic and genomic characterization uncovers novel biology.</title>
        <authorList>
            <person name="Wiegand S."/>
            <person name="Jogler M."/>
            <person name="Boedeker C."/>
            <person name="Pinto D."/>
            <person name="Vollmers J."/>
            <person name="Rivas-Marin E."/>
            <person name="Kohn T."/>
            <person name="Peeters S.H."/>
            <person name="Heuer A."/>
            <person name="Rast P."/>
            <person name="Oberbeckmann S."/>
            <person name="Bunk B."/>
            <person name="Jeske O."/>
            <person name="Meyerdierks A."/>
            <person name="Storesund J.E."/>
            <person name="Kallscheuer N."/>
            <person name="Luecker S."/>
            <person name="Lage O.M."/>
            <person name="Pohl T."/>
            <person name="Merkel B.J."/>
            <person name="Hornburger P."/>
            <person name="Mueller R.-W."/>
            <person name="Bruemmer F."/>
            <person name="Labrenz M."/>
            <person name="Spormann A.M."/>
            <person name="Op den Camp H."/>
            <person name="Overmann J."/>
            <person name="Amann R."/>
            <person name="Jetten M.S.M."/>
            <person name="Mascher T."/>
            <person name="Medema M.H."/>
            <person name="Devos D.P."/>
            <person name="Kaster A.-K."/>
            <person name="Ovreas L."/>
            <person name="Rohde M."/>
            <person name="Galperin M.Y."/>
            <person name="Jogler C."/>
        </authorList>
    </citation>
    <scope>NUCLEOTIDE SEQUENCE [LARGE SCALE GENOMIC DNA]</scope>
    <source>
        <strain evidence="1 2">OJF2</strain>
    </source>
</reference>
<dbReference type="AlphaFoldDB" id="A0A5B9WAM3"/>
<evidence type="ECO:0000313" key="2">
    <source>
        <dbReference type="Proteomes" id="UP000324233"/>
    </source>
</evidence>
<dbReference type="KEGG" id="agv:OJF2_62990"/>
<evidence type="ECO:0008006" key="3">
    <source>
        <dbReference type="Google" id="ProtNLM"/>
    </source>
</evidence>
<dbReference type="Proteomes" id="UP000324233">
    <property type="component" value="Chromosome"/>
</dbReference>
<keyword evidence="2" id="KW-1185">Reference proteome</keyword>
<dbReference type="RefSeq" id="WP_246196238.1">
    <property type="nucleotide sequence ID" value="NZ_CP042997.1"/>
</dbReference>
<sequence>MKIDHRFGSPPAPTRRQALALMGLGLAASPRLAAAEDGGAGGRMKLLSVRRIWSGGGHNAFTGLIRRGDRWFCVFRESTGHIPGTDGVIRVLTSEDGRDWVTAAVVAEEGVDLRDPKIDAMPDGRLMILMGGSHYAGRSGEPNRRFERARTRASFSADGRTWTAPRPVSPEGQWLWRVTWHGDAGYGFAYRVDEAAKTSDITLWKTTDGLAYERVADPKLPAGVRPDESTIRFRPDGSMVALVRNDPKPAHAFIGTSRPPFTSWTWSDGGHAAQGPDFLILPDGRMIYAGRDFPDGPKTVVGTMTAERLTPELTLPSGGDTSYPGLAWHDGRLWISYYASHEGRASIYVAEVELN</sequence>
<organism evidence="1 2">
    <name type="scientific">Aquisphaera giovannonii</name>
    <dbReference type="NCBI Taxonomy" id="406548"/>
    <lineage>
        <taxon>Bacteria</taxon>
        <taxon>Pseudomonadati</taxon>
        <taxon>Planctomycetota</taxon>
        <taxon>Planctomycetia</taxon>
        <taxon>Isosphaerales</taxon>
        <taxon>Isosphaeraceae</taxon>
        <taxon>Aquisphaera</taxon>
    </lineage>
</organism>
<protein>
    <recommendedName>
        <fullName evidence="3">Exo-alpha-sialidase</fullName>
    </recommendedName>
</protein>
<accession>A0A5B9WAM3</accession>
<proteinExistence type="predicted"/>
<dbReference type="Gene3D" id="2.120.10.10">
    <property type="match status" value="1"/>
</dbReference>
<dbReference type="CDD" id="cd15482">
    <property type="entry name" value="Sialidase_non-viral"/>
    <property type="match status" value="1"/>
</dbReference>
<dbReference type="EMBL" id="CP042997">
    <property type="protein sequence ID" value="QEH37708.1"/>
    <property type="molecule type" value="Genomic_DNA"/>
</dbReference>
<dbReference type="SUPFAM" id="SSF50939">
    <property type="entry name" value="Sialidases"/>
    <property type="match status" value="1"/>
</dbReference>
<evidence type="ECO:0000313" key="1">
    <source>
        <dbReference type="EMBL" id="QEH37708.1"/>
    </source>
</evidence>
<name>A0A5B9WAM3_9BACT</name>